<accession>A0A4U1CW68</accession>
<dbReference type="InterPro" id="IPR021218">
    <property type="entry name" value="DUF2784"/>
</dbReference>
<evidence type="ECO:0000313" key="3">
    <source>
        <dbReference type="Proteomes" id="UP000309488"/>
    </source>
</evidence>
<comment type="caution">
    <text evidence="2">The sequence shown here is derived from an EMBL/GenBank/DDBJ whole genome shotgun (WGS) entry which is preliminary data.</text>
</comment>
<dbReference type="Pfam" id="PF10861">
    <property type="entry name" value="DUF2784"/>
    <property type="match status" value="1"/>
</dbReference>
<dbReference type="Proteomes" id="UP000309488">
    <property type="component" value="Unassembled WGS sequence"/>
</dbReference>
<keyword evidence="3" id="KW-1185">Reference proteome</keyword>
<feature type="transmembrane region" description="Helical" evidence="1">
    <location>
        <begin position="34"/>
        <end position="55"/>
    </location>
</feature>
<dbReference type="OrthoDB" id="9813998at2"/>
<feature type="transmembrane region" description="Helical" evidence="1">
    <location>
        <begin position="6"/>
        <end position="27"/>
    </location>
</feature>
<proteinExistence type="predicted"/>
<keyword evidence="1" id="KW-0472">Membrane</keyword>
<dbReference type="EMBL" id="SWBR01000001">
    <property type="protein sequence ID" value="TKC12495.1"/>
    <property type="molecule type" value="Genomic_DNA"/>
</dbReference>
<reference evidence="2 3" key="1">
    <citation type="submission" date="2019-04" db="EMBL/GenBank/DDBJ databases">
        <title>Pedobacter sp. RP-3-22 sp. nov., isolated from Arctic soil.</title>
        <authorList>
            <person name="Dahal R.H."/>
            <person name="Kim D.-U."/>
        </authorList>
    </citation>
    <scope>NUCLEOTIDE SEQUENCE [LARGE SCALE GENOMIC DNA]</scope>
    <source>
        <strain evidence="2 3">RP-3-22</strain>
    </source>
</reference>
<organism evidence="2 3">
    <name type="scientific">Pedobacter polaris</name>
    <dbReference type="NCBI Taxonomy" id="2571273"/>
    <lineage>
        <taxon>Bacteria</taxon>
        <taxon>Pseudomonadati</taxon>
        <taxon>Bacteroidota</taxon>
        <taxon>Sphingobacteriia</taxon>
        <taxon>Sphingobacteriales</taxon>
        <taxon>Sphingobacteriaceae</taxon>
        <taxon>Pedobacter</taxon>
    </lineage>
</organism>
<gene>
    <name evidence="2" type="ORF">FA048_02430</name>
</gene>
<evidence type="ECO:0000256" key="1">
    <source>
        <dbReference type="SAM" id="Phobius"/>
    </source>
</evidence>
<feature type="transmembrane region" description="Helical" evidence="1">
    <location>
        <begin position="97"/>
        <end position="118"/>
    </location>
</feature>
<name>A0A4U1CW68_9SPHI</name>
<sequence>MMSLMVLDILLTILHLIIIGFNLFGWLFKATKKLHFWFAMVTLGCWTILGVWFGFGYCPITDWQWNIKTQLGEQNLPGSFIKYFADKLTGSNINADLIDVLTLIFFLVAIACSIKVNFFNKIKSL</sequence>
<dbReference type="AlphaFoldDB" id="A0A4U1CW68"/>
<evidence type="ECO:0000313" key="2">
    <source>
        <dbReference type="EMBL" id="TKC12495.1"/>
    </source>
</evidence>
<protein>
    <submittedName>
        <fullName evidence="2">DUF2784 domain-containing protein</fullName>
    </submittedName>
</protein>
<keyword evidence="1" id="KW-1133">Transmembrane helix</keyword>
<keyword evidence="1" id="KW-0812">Transmembrane</keyword>